<accession>A0A0X1SYL1</accession>
<dbReference type="InterPro" id="IPR049125">
    <property type="entry name" value="FAN1-like_WH"/>
</dbReference>
<evidence type="ECO:0000256" key="10">
    <source>
        <dbReference type="ARBA" id="ARBA00023211"/>
    </source>
</evidence>
<evidence type="ECO:0000256" key="7">
    <source>
        <dbReference type="ARBA" id="ARBA00022723"/>
    </source>
</evidence>
<evidence type="ECO:0000313" key="13">
    <source>
        <dbReference type="Proteomes" id="UP000063229"/>
    </source>
</evidence>
<evidence type="ECO:0000313" key="12">
    <source>
        <dbReference type="EMBL" id="AMB84915.1"/>
    </source>
</evidence>
<dbReference type="STRING" id="46677.AWM79_06160"/>
<evidence type="ECO:0000256" key="5">
    <source>
        <dbReference type="ARBA" id="ARBA00012029"/>
    </source>
</evidence>
<name>A0A0X1SYL1_PSEAA</name>
<dbReference type="KEGG" id="pagb:AWM79_06160"/>
<dbReference type="AlphaFoldDB" id="A0A0X1SYL1"/>
<evidence type="ECO:0000256" key="8">
    <source>
        <dbReference type="ARBA" id="ARBA00022801"/>
    </source>
</evidence>
<evidence type="ECO:0000256" key="9">
    <source>
        <dbReference type="ARBA" id="ARBA00022842"/>
    </source>
</evidence>
<evidence type="ECO:0000256" key="2">
    <source>
        <dbReference type="ARBA" id="ARBA00001936"/>
    </source>
</evidence>
<dbReference type="GO" id="GO:0036297">
    <property type="term" value="P:interstrand cross-link repair"/>
    <property type="evidence" value="ECO:0007669"/>
    <property type="project" value="InterPro"/>
</dbReference>
<keyword evidence="9" id="KW-0460">Magnesium</keyword>
<dbReference type="EC" id="3.1.4.1" evidence="5"/>
<comment type="catalytic activity">
    <reaction evidence="1">
        <text>Hydrolytically removes 5'-nucleotides successively from the 3'-hydroxy termini of 3'-hydroxy-terminated oligonucleotides.</text>
        <dbReference type="EC" id="3.1.4.1"/>
    </reaction>
</comment>
<dbReference type="Pfam" id="PF08774">
    <property type="entry name" value="VRR_NUC"/>
    <property type="match status" value="1"/>
</dbReference>
<dbReference type="RefSeq" id="WP_060782417.1">
    <property type="nucleotide sequence ID" value="NZ_CP014135.1"/>
</dbReference>
<dbReference type="Pfam" id="PF18081">
    <property type="entry name" value="FANC_SAP"/>
    <property type="match status" value="1"/>
</dbReference>
<dbReference type="FunFam" id="3.40.1350.10:FF:000024">
    <property type="entry name" value="Fanconi-associated nuclease"/>
    <property type="match status" value="1"/>
</dbReference>
<dbReference type="PANTHER" id="PTHR15749:SF4">
    <property type="entry name" value="FANCONI-ASSOCIATED NUCLEASE 1"/>
    <property type="match status" value="1"/>
</dbReference>
<dbReference type="Pfam" id="PF21315">
    <property type="entry name" value="FAN1_HTH"/>
    <property type="match status" value="1"/>
</dbReference>
<dbReference type="GO" id="GO:0003676">
    <property type="term" value="F:nucleic acid binding"/>
    <property type="evidence" value="ECO:0007669"/>
    <property type="project" value="InterPro"/>
</dbReference>
<dbReference type="Gene3D" id="3.40.1350.10">
    <property type="match status" value="1"/>
</dbReference>
<evidence type="ECO:0000256" key="6">
    <source>
        <dbReference type="ARBA" id="ARBA00022722"/>
    </source>
</evidence>
<keyword evidence="10" id="KW-0464">Manganese</keyword>
<evidence type="ECO:0000256" key="3">
    <source>
        <dbReference type="ARBA" id="ARBA00001946"/>
    </source>
</evidence>
<comment type="similarity">
    <text evidence="4">Belongs to the FAN1 family.</text>
</comment>
<dbReference type="Proteomes" id="UP000063229">
    <property type="component" value="Chromosome"/>
</dbReference>
<protein>
    <recommendedName>
        <fullName evidence="5">phosphodiesterase I</fullName>
        <ecNumber evidence="5">3.1.4.1</ecNumber>
    </recommendedName>
</protein>
<organism evidence="12 13">
    <name type="scientific">Pseudomonas agarici</name>
    <dbReference type="NCBI Taxonomy" id="46677"/>
    <lineage>
        <taxon>Bacteria</taxon>
        <taxon>Pseudomonadati</taxon>
        <taxon>Pseudomonadota</taxon>
        <taxon>Gammaproteobacteria</taxon>
        <taxon>Pseudomonadales</taxon>
        <taxon>Pseudomonadaceae</taxon>
        <taxon>Pseudomonas</taxon>
    </lineage>
</organism>
<keyword evidence="8" id="KW-0378">Hydrolase</keyword>
<feature type="domain" description="VRR-NUC" evidence="11">
    <location>
        <begin position="431"/>
        <end position="545"/>
    </location>
</feature>
<reference evidence="12 13" key="1">
    <citation type="submission" date="2016-01" db="EMBL/GenBank/DDBJ databases">
        <authorList>
            <person name="McClelland M."/>
            <person name="Jain A."/>
            <person name="Saraogi P."/>
            <person name="Mendelson R."/>
            <person name="Westerman R."/>
            <person name="SanMiguel P."/>
            <person name="Csonka L."/>
        </authorList>
    </citation>
    <scope>NUCLEOTIDE SEQUENCE [LARGE SCALE GENOMIC DNA]</scope>
    <source>
        <strain evidence="12 13">NCPPB 2472</strain>
    </source>
</reference>
<dbReference type="SMART" id="SM00990">
    <property type="entry name" value="VRR_NUC"/>
    <property type="match status" value="1"/>
</dbReference>
<comment type="cofactor">
    <cofactor evidence="2">
        <name>Mn(2+)</name>
        <dbReference type="ChEBI" id="CHEBI:29035"/>
    </cofactor>
</comment>
<keyword evidence="13" id="KW-1185">Reference proteome</keyword>
<evidence type="ECO:0000256" key="1">
    <source>
        <dbReference type="ARBA" id="ARBA00000983"/>
    </source>
</evidence>
<dbReference type="GO" id="GO:0046872">
    <property type="term" value="F:metal ion binding"/>
    <property type="evidence" value="ECO:0007669"/>
    <property type="project" value="UniProtKB-KW"/>
</dbReference>
<keyword evidence="7" id="KW-0479">Metal-binding</keyword>
<dbReference type="EMBL" id="CP014135">
    <property type="protein sequence ID" value="AMB84915.1"/>
    <property type="molecule type" value="Genomic_DNA"/>
</dbReference>
<evidence type="ECO:0000256" key="4">
    <source>
        <dbReference type="ARBA" id="ARBA00005533"/>
    </source>
</evidence>
<sequence>MTIQPFADPFYYLNNFQHVLDWLAQRYADLLNEQEWAFIEDFSALPKVSRALLVRLVMRKGEHFRASKLNYGEIGDSEVAVVPLLALGWVRDDTSLELEALFAVLQKAEIVQAFQAFIGQPKARKSELLAVLGAHFKDETRSFAQWCPQLTDRLYSLQVMTLCERLRLMFFGNLYQDWSEFVLADLGIFSYEKVEFSVESRSLRSRADVDGYLHLHSAREALEAGVETVQVLEHIQRLQTDNPWLERRRHKLLFQLGQYSERLQDLPGALAIYGGCRYPGARLRSIRVLERLGEPTRAMALASEAEARPESAEEQQHLLRILPRLRRRLGLAVQERKAPTPVTRLDLSLSHEPNESVEQRVARHLHEDHAPVHVVENTLINSLFGLLCWPAIFAPLPGAFFHPFQSGPADLHSEDFYPRRAELFAQCLEQLADLRYKQTMRHTFVSKWGLQSPFVFWNVLTQELLEQALECLPAVHLKHWFERLLLDIKANRSGMPDLIQFWPARKTYRMIEVKGPGDRLQDNQLRWLEFCHQHQMPVAVCHVQWAELLT</sequence>
<keyword evidence="6" id="KW-0540">Nuclease</keyword>
<dbReference type="InterPro" id="IPR040603">
    <property type="entry name" value="FAN1_SAP_bact"/>
</dbReference>
<dbReference type="InterPro" id="IPR033315">
    <property type="entry name" value="Fan1-like"/>
</dbReference>
<dbReference type="InterPro" id="IPR011856">
    <property type="entry name" value="tRNA_endonuc-like_dom_sf"/>
</dbReference>
<evidence type="ECO:0000259" key="11">
    <source>
        <dbReference type="SMART" id="SM00990"/>
    </source>
</evidence>
<dbReference type="PANTHER" id="PTHR15749">
    <property type="entry name" value="FANCONI-ASSOCIATED NUCLEASE 1"/>
    <property type="match status" value="1"/>
</dbReference>
<dbReference type="InterPro" id="IPR014883">
    <property type="entry name" value="VRR_NUC"/>
</dbReference>
<dbReference type="GO" id="GO:0004528">
    <property type="term" value="F:phosphodiesterase I activity"/>
    <property type="evidence" value="ECO:0007669"/>
    <property type="project" value="UniProtKB-EC"/>
</dbReference>
<comment type="cofactor">
    <cofactor evidence="3">
        <name>Mg(2+)</name>
        <dbReference type="ChEBI" id="CHEBI:18420"/>
    </cofactor>
</comment>
<proteinExistence type="inferred from homology"/>
<gene>
    <name evidence="12" type="ORF">AWM79_06160</name>
</gene>